<protein>
    <submittedName>
        <fullName evidence="4">PRC-barrel domain containing protein</fullName>
    </submittedName>
</protein>
<feature type="domain" description="PRC-barrel" evidence="3">
    <location>
        <begin position="75"/>
        <end position="152"/>
    </location>
</feature>
<comment type="caution">
    <text evidence="4">The sequence shown here is derived from an EMBL/GenBank/DDBJ whole genome shotgun (WGS) entry which is preliminary data.</text>
</comment>
<dbReference type="SUPFAM" id="SSF50346">
    <property type="entry name" value="PRC-barrel domain"/>
    <property type="match status" value="1"/>
</dbReference>
<evidence type="ECO:0000259" key="3">
    <source>
        <dbReference type="Pfam" id="PF05239"/>
    </source>
</evidence>
<dbReference type="InterPro" id="IPR006311">
    <property type="entry name" value="TAT_signal"/>
</dbReference>
<feature type="region of interest" description="Disordered" evidence="1">
    <location>
        <begin position="33"/>
        <end position="77"/>
    </location>
</feature>
<feature type="compositionally biased region" description="Low complexity" evidence="1">
    <location>
        <begin position="46"/>
        <end position="71"/>
    </location>
</feature>
<sequence length="163" mass="16228">MTVMRRTFMNKTLSAIALSAVVAGAAVPVFAQSSPSAPSAGTSESAPTITAPTPGAATTVPTPDTTAAATPKGTDMRAGDLIGAEVTNSTGEAVGEIEDLVIGPDQKVTGAIVSVGGFLGVGDKLISIALSDIQVTPTKDGEYQVMVSASKDELKALPAVEAN</sequence>
<evidence type="ECO:0000313" key="4">
    <source>
        <dbReference type="EMBL" id="RJF88492.1"/>
    </source>
</evidence>
<dbReference type="Gene3D" id="2.30.30.240">
    <property type="entry name" value="PRC-barrel domain"/>
    <property type="match status" value="1"/>
</dbReference>
<feature type="signal peptide" evidence="2">
    <location>
        <begin position="1"/>
        <end position="31"/>
    </location>
</feature>
<dbReference type="PANTHER" id="PTHR36505">
    <property type="entry name" value="BLR1072 PROTEIN"/>
    <property type="match status" value="1"/>
</dbReference>
<dbReference type="PANTHER" id="PTHR36505:SF1">
    <property type="entry name" value="BLR1072 PROTEIN"/>
    <property type="match status" value="1"/>
</dbReference>
<feature type="chain" id="PRO_5019271653" evidence="2">
    <location>
        <begin position="32"/>
        <end position="163"/>
    </location>
</feature>
<feature type="compositionally biased region" description="Polar residues" evidence="1">
    <location>
        <begin position="33"/>
        <end position="45"/>
    </location>
</feature>
<accession>A0A418WER2</accession>
<evidence type="ECO:0000256" key="2">
    <source>
        <dbReference type="SAM" id="SignalP"/>
    </source>
</evidence>
<evidence type="ECO:0000256" key="1">
    <source>
        <dbReference type="SAM" id="MobiDB-lite"/>
    </source>
</evidence>
<keyword evidence="2" id="KW-0732">Signal</keyword>
<name>A0A418WER2_9PROT</name>
<dbReference type="Proteomes" id="UP000284605">
    <property type="component" value="Unassembled WGS sequence"/>
</dbReference>
<dbReference type="AlphaFoldDB" id="A0A418WER2"/>
<dbReference type="EMBL" id="QYUK01000011">
    <property type="protein sequence ID" value="RJF88492.1"/>
    <property type="molecule type" value="Genomic_DNA"/>
</dbReference>
<dbReference type="InterPro" id="IPR027275">
    <property type="entry name" value="PRC-brl_dom"/>
</dbReference>
<keyword evidence="5" id="KW-1185">Reference proteome</keyword>
<dbReference type="InterPro" id="IPR011033">
    <property type="entry name" value="PRC_barrel-like_sf"/>
</dbReference>
<organism evidence="4 5">
    <name type="scientific">Oleomonas cavernae</name>
    <dbReference type="NCBI Taxonomy" id="2320859"/>
    <lineage>
        <taxon>Bacteria</taxon>
        <taxon>Pseudomonadati</taxon>
        <taxon>Pseudomonadota</taxon>
        <taxon>Alphaproteobacteria</taxon>
        <taxon>Acetobacterales</taxon>
        <taxon>Acetobacteraceae</taxon>
        <taxon>Oleomonas</taxon>
    </lineage>
</organism>
<evidence type="ECO:0000313" key="5">
    <source>
        <dbReference type="Proteomes" id="UP000284605"/>
    </source>
</evidence>
<proteinExistence type="predicted"/>
<gene>
    <name evidence="4" type="ORF">D3874_16975</name>
</gene>
<dbReference type="PROSITE" id="PS51318">
    <property type="entry name" value="TAT"/>
    <property type="match status" value="1"/>
</dbReference>
<dbReference type="Pfam" id="PF05239">
    <property type="entry name" value="PRC"/>
    <property type="match status" value="1"/>
</dbReference>
<reference evidence="4 5" key="1">
    <citation type="submission" date="2018-09" db="EMBL/GenBank/DDBJ databases">
        <authorList>
            <person name="Zhu H."/>
        </authorList>
    </citation>
    <scope>NUCLEOTIDE SEQUENCE [LARGE SCALE GENOMIC DNA]</scope>
    <source>
        <strain evidence="4 5">K1W22B-8</strain>
    </source>
</reference>